<dbReference type="KEGG" id="bid:Bind_2179"/>
<dbReference type="Gene3D" id="1.10.357.10">
    <property type="entry name" value="Tetracycline Repressor, domain 2"/>
    <property type="match status" value="1"/>
</dbReference>
<keyword evidence="3" id="KW-0804">Transcription</keyword>
<evidence type="ECO:0000256" key="4">
    <source>
        <dbReference type="PROSITE-ProRule" id="PRU00335"/>
    </source>
</evidence>
<evidence type="ECO:0000256" key="2">
    <source>
        <dbReference type="ARBA" id="ARBA00023125"/>
    </source>
</evidence>
<evidence type="ECO:0000256" key="3">
    <source>
        <dbReference type="ARBA" id="ARBA00023163"/>
    </source>
</evidence>
<feature type="domain" description="HTH tetR-type" evidence="5">
    <location>
        <begin position="20"/>
        <end position="80"/>
    </location>
</feature>
<dbReference type="RefSeq" id="WP_012385154.1">
    <property type="nucleotide sequence ID" value="NC_010581.1"/>
</dbReference>
<organism evidence="6 7">
    <name type="scientific">Beijerinckia indica subsp. indica (strain ATCC 9039 / DSM 1715 / NCIMB 8712)</name>
    <dbReference type="NCBI Taxonomy" id="395963"/>
    <lineage>
        <taxon>Bacteria</taxon>
        <taxon>Pseudomonadati</taxon>
        <taxon>Pseudomonadota</taxon>
        <taxon>Alphaproteobacteria</taxon>
        <taxon>Hyphomicrobiales</taxon>
        <taxon>Beijerinckiaceae</taxon>
        <taxon>Beijerinckia</taxon>
    </lineage>
</organism>
<dbReference type="InterPro" id="IPR050109">
    <property type="entry name" value="HTH-type_TetR-like_transc_reg"/>
</dbReference>
<dbReference type="eggNOG" id="COG1309">
    <property type="taxonomic scope" value="Bacteria"/>
</dbReference>
<dbReference type="SUPFAM" id="SSF46689">
    <property type="entry name" value="Homeodomain-like"/>
    <property type="match status" value="1"/>
</dbReference>
<dbReference type="EMBL" id="CP001016">
    <property type="protein sequence ID" value="ACB95799.1"/>
    <property type="molecule type" value="Genomic_DNA"/>
</dbReference>
<dbReference type="Proteomes" id="UP000001695">
    <property type="component" value="Chromosome"/>
</dbReference>
<evidence type="ECO:0000313" key="7">
    <source>
        <dbReference type="Proteomes" id="UP000001695"/>
    </source>
</evidence>
<dbReference type="Pfam" id="PF00440">
    <property type="entry name" value="TetR_N"/>
    <property type="match status" value="1"/>
</dbReference>
<dbReference type="OrthoDB" id="9808189at2"/>
<dbReference type="PANTHER" id="PTHR30055">
    <property type="entry name" value="HTH-TYPE TRANSCRIPTIONAL REGULATOR RUTR"/>
    <property type="match status" value="1"/>
</dbReference>
<dbReference type="HOGENOM" id="CLU_069356_46_2_5"/>
<evidence type="ECO:0000313" key="6">
    <source>
        <dbReference type="EMBL" id="ACB95799.1"/>
    </source>
</evidence>
<dbReference type="PANTHER" id="PTHR30055:SF234">
    <property type="entry name" value="HTH-TYPE TRANSCRIPTIONAL REGULATOR BETI"/>
    <property type="match status" value="1"/>
</dbReference>
<proteinExistence type="predicted"/>
<dbReference type="GO" id="GO:0000976">
    <property type="term" value="F:transcription cis-regulatory region binding"/>
    <property type="evidence" value="ECO:0007669"/>
    <property type="project" value="TreeGrafter"/>
</dbReference>
<dbReference type="PRINTS" id="PR00455">
    <property type="entry name" value="HTHTETR"/>
</dbReference>
<dbReference type="InterPro" id="IPR009057">
    <property type="entry name" value="Homeodomain-like_sf"/>
</dbReference>
<reference evidence="7" key="1">
    <citation type="submission" date="2008-03" db="EMBL/GenBank/DDBJ databases">
        <title>Complete sequence of chromosome of Beijerinckia indica subsp. indica ATCC 9039.</title>
        <authorList>
            <consortium name="US DOE Joint Genome Institute"/>
            <person name="Copeland A."/>
            <person name="Lucas S."/>
            <person name="Lapidus A."/>
            <person name="Glavina del Rio T."/>
            <person name="Dalin E."/>
            <person name="Tice H."/>
            <person name="Bruce D."/>
            <person name="Goodwin L."/>
            <person name="Pitluck S."/>
            <person name="LaButti K."/>
            <person name="Schmutz J."/>
            <person name="Larimer F."/>
            <person name="Land M."/>
            <person name="Hauser L."/>
            <person name="Kyrpides N."/>
            <person name="Mikhailova N."/>
            <person name="Dunfield P.F."/>
            <person name="Dedysh S.N."/>
            <person name="Liesack W."/>
            <person name="Saw J.H."/>
            <person name="Alam M."/>
            <person name="Chen Y."/>
            <person name="Murrell J.C."/>
            <person name="Richardson P."/>
        </authorList>
    </citation>
    <scope>NUCLEOTIDE SEQUENCE [LARGE SCALE GENOMIC DNA]</scope>
    <source>
        <strain evidence="7">ATCC 9039 / DSM 1715 / NCIMB 8712</strain>
    </source>
</reference>
<dbReference type="STRING" id="395963.Bind_2179"/>
<evidence type="ECO:0000259" key="5">
    <source>
        <dbReference type="PROSITE" id="PS50977"/>
    </source>
</evidence>
<reference evidence="6 7" key="2">
    <citation type="journal article" date="2010" name="J. Bacteriol.">
        <title>Complete genome sequence of Beijerinckia indica subsp. indica.</title>
        <authorList>
            <person name="Tamas I."/>
            <person name="Dedysh S.N."/>
            <person name="Liesack W."/>
            <person name="Stott M.B."/>
            <person name="Alam M."/>
            <person name="Murrell J.C."/>
            <person name="Dunfield P.F."/>
        </authorList>
    </citation>
    <scope>NUCLEOTIDE SEQUENCE [LARGE SCALE GENOMIC DNA]</scope>
    <source>
        <strain evidence="7">ATCC 9039 / DSM 1715 / NCIMB 8712</strain>
    </source>
</reference>
<accession>B2IGN8</accession>
<feature type="DNA-binding region" description="H-T-H motif" evidence="4">
    <location>
        <begin position="43"/>
        <end position="62"/>
    </location>
</feature>
<keyword evidence="2 4" id="KW-0238">DNA-binding</keyword>
<name>B2IGN8_BEII9</name>
<dbReference type="InterPro" id="IPR001647">
    <property type="entry name" value="HTH_TetR"/>
</dbReference>
<evidence type="ECO:0000256" key="1">
    <source>
        <dbReference type="ARBA" id="ARBA00023015"/>
    </source>
</evidence>
<keyword evidence="1" id="KW-0805">Transcription regulation</keyword>
<keyword evidence="7" id="KW-1185">Reference proteome</keyword>
<protein>
    <submittedName>
        <fullName evidence="6">Transcriptional regulator, TetR family</fullName>
    </submittedName>
</protein>
<dbReference type="AlphaFoldDB" id="B2IGN8"/>
<gene>
    <name evidence="6" type="ordered locus">Bind_2179</name>
</gene>
<sequence length="210" mass="22697">MSSQKSTAVAAVAPKRERGRFRVAAIMDAAAALFAERGYDAATMTEIAARSKTAIGSLYRFFPTKESLADALLTRYGDLMTRRLDEITEAAASLSSSALADSLIDLMLERQADRAAALVLIEAHSSPADKRSTLRAVTHRRIATLLVSVNGTLPQARAETMAMLLLHVLKAVPMLACEGGEIREDLLAETRELVRLYVAHIMRPTGEGVS</sequence>
<dbReference type="GO" id="GO:0003700">
    <property type="term" value="F:DNA-binding transcription factor activity"/>
    <property type="evidence" value="ECO:0007669"/>
    <property type="project" value="TreeGrafter"/>
</dbReference>
<dbReference type="PROSITE" id="PS50977">
    <property type="entry name" value="HTH_TETR_2"/>
    <property type="match status" value="1"/>
</dbReference>